<dbReference type="GO" id="GO:0016747">
    <property type="term" value="F:acyltransferase activity, transferring groups other than amino-acyl groups"/>
    <property type="evidence" value="ECO:0007669"/>
    <property type="project" value="InterPro"/>
</dbReference>
<dbReference type="SUPFAM" id="SSF55729">
    <property type="entry name" value="Acyl-CoA N-acyltransferases (Nat)"/>
    <property type="match status" value="1"/>
</dbReference>
<feature type="domain" description="N-acetyltransferase" evidence="1">
    <location>
        <begin position="3"/>
        <end position="143"/>
    </location>
</feature>
<evidence type="ECO:0000313" key="2">
    <source>
        <dbReference type="EMBL" id="QIE57486.1"/>
    </source>
</evidence>
<proteinExistence type="predicted"/>
<dbReference type="Proteomes" id="UP000503336">
    <property type="component" value="Chromosome"/>
</dbReference>
<protein>
    <submittedName>
        <fullName evidence="2">N-acetyltransferase</fullName>
    </submittedName>
</protein>
<sequence>MAMEIRDFDANDAGAIRTLLRAAFPGPQEADLVEAIRRDGDAVIELVAGKVDAMAGALLLSRMRAPFRALGLGPLAVAEGARGRGLGAALVRSGAGRARAQGWEALFVLGEPDYYRRFGFDVAAAACYESPYAGPYLMMLTLTERALPKSGPIAYAPAFAALES</sequence>
<evidence type="ECO:0000313" key="3">
    <source>
        <dbReference type="Proteomes" id="UP000503336"/>
    </source>
</evidence>
<dbReference type="InterPro" id="IPR000182">
    <property type="entry name" value="GNAT_dom"/>
</dbReference>
<organism evidence="2 3">
    <name type="scientific">Pikeienuella piscinae</name>
    <dbReference type="NCBI Taxonomy" id="2748098"/>
    <lineage>
        <taxon>Bacteria</taxon>
        <taxon>Pseudomonadati</taxon>
        <taxon>Pseudomonadota</taxon>
        <taxon>Alphaproteobacteria</taxon>
        <taxon>Rhodobacterales</taxon>
        <taxon>Paracoccaceae</taxon>
        <taxon>Pikeienuella</taxon>
    </lineage>
</organism>
<keyword evidence="3" id="KW-1185">Reference proteome</keyword>
<dbReference type="InterPro" id="IPR016181">
    <property type="entry name" value="Acyl_CoA_acyltransferase"/>
</dbReference>
<reference evidence="2 3" key="1">
    <citation type="submission" date="2020-02" db="EMBL/GenBank/DDBJ databases">
        <title>complete genome sequence of Rhodobacteraceae bacterium.</title>
        <authorList>
            <person name="Park J."/>
            <person name="Kim Y.-S."/>
            <person name="Kim K.-H."/>
        </authorList>
    </citation>
    <scope>NUCLEOTIDE SEQUENCE [LARGE SCALE GENOMIC DNA]</scope>
    <source>
        <strain evidence="2 3">RR4-56</strain>
    </source>
</reference>
<dbReference type="Gene3D" id="3.40.630.30">
    <property type="match status" value="1"/>
</dbReference>
<dbReference type="EMBL" id="CP049056">
    <property type="protein sequence ID" value="QIE57486.1"/>
    <property type="molecule type" value="Genomic_DNA"/>
</dbReference>
<dbReference type="CDD" id="cd04301">
    <property type="entry name" value="NAT_SF"/>
    <property type="match status" value="1"/>
</dbReference>
<keyword evidence="2" id="KW-0808">Transferase</keyword>
<gene>
    <name evidence="2" type="ORF">G5B40_19780</name>
</gene>
<dbReference type="KEGG" id="hdh:G5B40_19780"/>
<dbReference type="PROSITE" id="PS51186">
    <property type="entry name" value="GNAT"/>
    <property type="match status" value="1"/>
</dbReference>
<dbReference type="AlphaFoldDB" id="A0A7M3T655"/>
<dbReference type="Pfam" id="PF00583">
    <property type="entry name" value="Acetyltransf_1"/>
    <property type="match status" value="1"/>
</dbReference>
<accession>A0A7M3T655</accession>
<name>A0A7M3T655_9RHOB</name>
<evidence type="ECO:0000259" key="1">
    <source>
        <dbReference type="PROSITE" id="PS51186"/>
    </source>
</evidence>